<dbReference type="Gene3D" id="3.30.450.20">
    <property type="entry name" value="PAS domain"/>
    <property type="match status" value="3"/>
</dbReference>
<dbReference type="FunFam" id="3.30.70.270:FF:000001">
    <property type="entry name" value="Diguanylate cyclase domain protein"/>
    <property type="match status" value="1"/>
</dbReference>
<sequence>MVQSKQKQASLQKSLSILQAALDSSTDAILVVDLFGKIATFNPQFMRIWGIPAGSLQIGDDEKSLSYALKLLKDPPAFLSRIEEIYKNPKQRHASELEFKDGRFIESYCQPQYLDGQPAGRVWSFRDITEQKTSRKRLAQLSFGMDQMHDSAYLITENAGFVYINNQSCKALGYSHQELLQMSVFDVDPCFPRHVWAAHWAELKIKRSNKLETIHKTKDGRLFPVEVVANYFEYANVGYNLAIARDISERKRIEEALQQAALIYQNSSEAMLLADSDDRILTINAAFTTITGYQSDEVVGKHIGILNTGGHSEAMWQAIHSKGSWQGEIWDKRKNGELFAKWLTINTIFDAQQTMQRRVALFSDITEKKKTEGVIWQQANFDPLTQLPNRRMFYDRLSQDIKKAHREHKRLALLFIDLDLFKEVNDTLGHDMGDELLQIAAHRILAGVRETDTVARLGGDEFTVILSDVGDPANAERIAGNLLQKMTECFQLGNEVAYISTSIGIAFYPDDADNLKSLLKHADQAMYAAKRQGRNQYCFFIPTMQESAQARLRLSNDLRLALAGQQFYLCYQPIVELATNTVRKAEALIRWQHPTRGLISPADFIPIAEETGLISSIGNWIFQEAAEQTSRWRQSIHEKFQISINKSPVQFRNERDSHRDWLDRLEALRLSGQSVVIEITEGLLLDANSSVAEQLLSFRDAGIQVSLDDFGTGYSSLSYLKKFDIDYLKIDQSFVRNLAIGSDDMALCEAIIVMAHKLGIKVIAEGIETSSQRELLTAAGCDFGQGYLFAKPLPAQEFERLFADCKL</sequence>
<dbReference type="InterPro" id="IPR052155">
    <property type="entry name" value="Biofilm_reg_signaling"/>
</dbReference>
<feature type="domain" description="PAC" evidence="3">
    <location>
        <begin position="207"/>
        <end position="259"/>
    </location>
</feature>
<protein>
    <submittedName>
        <fullName evidence="6">Diguanylate cyclase</fullName>
    </submittedName>
</protein>
<feature type="domain" description="PAS" evidence="2">
    <location>
        <begin position="249"/>
        <end position="301"/>
    </location>
</feature>
<dbReference type="SMART" id="SM00267">
    <property type="entry name" value="GGDEF"/>
    <property type="match status" value="1"/>
</dbReference>
<dbReference type="Proteomes" id="UP000077763">
    <property type="component" value="Unassembled WGS sequence"/>
</dbReference>
<dbReference type="InterPro" id="IPR035919">
    <property type="entry name" value="EAL_sf"/>
</dbReference>
<name>A0A177M217_METMH</name>
<dbReference type="Pfam" id="PF13188">
    <property type="entry name" value="PAS_8"/>
    <property type="match status" value="1"/>
</dbReference>
<dbReference type="PROSITE" id="PS50112">
    <property type="entry name" value="PAS"/>
    <property type="match status" value="3"/>
</dbReference>
<evidence type="ECO:0000313" key="7">
    <source>
        <dbReference type="Proteomes" id="UP000077763"/>
    </source>
</evidence>
<dbReference type="InterPro" id="IPR000014">
    <property type="entry name" value="PAS"/>
</dbReference>
<dbReference type="NCBIfam" id="TIGR00229">
    <property type="entry name" value="sensory_box"/>
    <property type="match status" value="3"/>
</dbReference>
<evidence type="ECO:0000259" key="5">
    <source>
        <dbReference type="PROSITE" id="PS50887"/>
    </source>
</evidence>
<dbReference type="GO" id="GO:0003824">
    <property type="term" value="F:catalytic activity"/>
    <property type="evidence" value="ECO:0007669"/>
    <property type="project" value="UniProtKB-ARBA"/>
</dbReference>
<dbReference type="InterPro" id="IPR000700">
    <property type="entry name" value="PAS-assoc_C"/>
</dbReference>
<dbReference type="InterPro" id="IPR043128">
    <property type="entry name" value="Rev_trsase/Diguanyl_cyclase"/>
</dbReference>
<dbReference type="NCBIfam" id="TIGR00254">
    <property type="entry name" value="GGDEF"/>
    <property type="match status" value="1"/>
</dbReference>
<feature type="domain" description="GGDEF" evidence="5">
    <location>
        <begin position="409"/>
        <end position="542"/>
    </location>
</feature>
<evidence type="ECO:0000259" key="4">
    <source>
        <dbReference type="PROSITE" id="PS50883"/>
    </source>
</evidence>
<dbReference type="CDD" id="cd00130">
    <property type="entry name" value="PAS"/>
    <property type="match status" value="2"/>
</dbReference>
<comment type="caution">
    <text evidence="6">The sequence shown here is derived from an EMBL/GenBank/DDBJ whole genome shotgun (WGS) entry which is preliminary data.</text>
</comment>
<evidence type="ECO:0000313" key="6">
    <source>
        <dbReference type="EMBL" id="OAH99756.1"/>
    </source>
</evidence>
<dbReference type="Pfam" id="PF00563">
    <property type="entry name" value="EAL"/>
    <property type="match status" value="1"/>
</dbReference>
<dbReference type="CDD" id="cd01948">
    <property type="entry name" value="EAL"/>
    <property type="match status" value="1"/>
</dbReference>
<dbReference type="PANTHER" id="PTHR44757">
    <property type="entry name" value="DIGUANYLATE CYCLASE DGCP"/>
    <property type="match status" value="1"/>
</dbReference>
<dbReference type="AlphaFoldDB" id="A0A177M217"/>
<dbReference type="EMBL" id="LUUH01000080">
    <property type="protein sequence ID" value="OAH99756.1"/>
    <property type="molecule type" value="Genomic_DNA"/>
</dbReference>
<dbReference type="PROSITE" id="PS50883">
    <property type="entry name" value="EAL"/>
    <property type="match status" value="1"/>
</dbReference>
<dbReference type="InterPro" id="IPR029787">
    <property type="entry name" value="Nucleotide_cyclase"/>
</dbReference>
<evidence type="ECO:0000256" key="1">
    <source>
        <dbReference type="ARBA" id="ARBA00001946"/>
    </source>
</evidence>
<dbReference type="InterPro" id="IPR001633">
    <property type="entry name" value="EAL_dom"/>
</dbReference>
<dbReference type="Pfam" id="PF13426">
    <property type="entry name" value="PAS_9"/>
    <property type="match status" value="2"/>
</dbReference>
<dbReference type="SUPFAM" id="SSF55785">
    <property type="entry name" value="PYP-like sensor domain (PAS domain)"/>
    <property type="match status" value="3"/>
</dbReference>
<dbReference type="SMART" id="SM00091">
    <property type="entry name" value="PAS"/>
    <property type="match status" value="3"/>
</dbReference>
<dbReference type="PROSITE" id="PS50887">
    <property type="entry name" value="GGDEF"/>
    <property type="match status" value="1"/>
</dbReference>
<organism evidence="6 7">
    <name type="scientific">Methylomonas methanica</name>
    <dbReference type="NCBI Taxonomy" id="421"/>
    <lineage>
        <taxon>Bacteria</taxon>
        <taxon>Pseudomonadati</taxon>
        <taxon>Pseudomonadota</taxon>
        <taxon>Gammaproteobacteria</taxon>
        <taxon>Methylococcales</taxon>
        <taxon>Methylococcaceae</taxon>
        <taxon>Methylomonas</taxon>
    </lineage>
</organism>
<dbReference type="SMART" id="SM00052">
    <property type="entry name" value="EAL"/>
    <property type="match status" value="1"/>
</dbReference>
<dbReference type="RefSeq" id="WP_064038077.1">
    <property type="nucleotide sequence ID" value="NZ_LUUH01000080.1"/>
</dbReference>
<dbReference type="Gene3D" id="3.30.70.270">
    <property type="match status" value="1"/>
</dbReference>
<accession>A0A177M217</accession>
<dbReference type="SUPFAM" id="SSF55073">
    <property type="entry name" value="Nucleotide cyclase"/>
    <property type="match status" value="1"/>
</dbReference>
<evidence type="ECO:0000259" key="3">
    <source>
        <dbReference type="PROSITE" id="PS50113"/>
    </source>
</evidence>
<dbReference type="PROSITE" id="PS50113">
    <property type="entry name" value="PAC"/>
    <property type="match status" value="1"/>
</dbReference>
<proteinExistence type="predicted"/>
<dbReference type="InterPro" id="IPR000160">
    <property type="entry name" value="GGDEF_dom"/>
</dbReference>
<comment type="cofactor">
    <cofactor evidence="1">
        <name>Mg(2+)</name>
        <dbReference type="ChEBI" id="CHEBI:18420"/>
    </cofactor>
</comment>
<feature type="domain" description="EAL" evidence="4">
    <location>
        <begin position="551"/>
        <end position="806"/>
    </location>
</feature>
<dbReference type="Pfam" id="PF00990">
    <property type="entry name" value="GGDEF"/>
    <property type="match status" value="1"/>
</dbReference>
<dbReference type="CDD" id="cd01949">
    <property type="entry name" value="GGDEF"/>
    <property type="match status" value="1"/>
</dbReference>
<dbReference type="InterPro" id="IPR035965">
    <property type="entry name" value="PAS-like_dom_sf"/>
</dbReference>
<feature type="domain" description="PAS" evidence="2">
    <location>
        <begin position="14"/>
        <end position="51"/>
    </location>
</feature>
<gene>
    <name evidence="6" type="ORF">A1353_20290</name>
</gene>
<dbReference type="SUPFAM" id="SSF141868">
    <property type="entry name" value="EAL domain-like"/>
    <property type="match status" value="1"/>
</dbReference>
<evidence type="ECO:0000259" key="2">
    <source>
        <dbReference type="PROSITE" id="PS50112"/>
    </source>
</evidence>
<dbReference type="Gene3D" id="3.20.20.450">
    <property type="entry name" value="EAL domain"/>
    <property type="match status" value="1"/>
</dbReference>
<dbReference type="SMART" id="SM00086">
    <property type="entry name" value="PAC"/>
    <property type="match status" value="3"/>
</dbReference>
<dbReference type="InterPro" id="IPR001610">
    <property type="entry name" value="PAC"/>
</dbReference>
<dbReference type="PANTHER" id="PTHR44757:SF2">
    <property type="entry name" value="BIOFILM ARCHITECTURE MAINTENANCE PROTEIN MBAA"/>
    <property type="match status" value="1"/>
</dbReference>
<reference evidence="6 7" key="1">
    <citation type="submission" date="2016-03" db="EMBL/GenBank/DDBJ databases">
        <authorList>
            <person name="Ploux O."/>
        </authorList>
    </citation>
    <scope>NUCLEOTIDE SEQUENCE [LARGE SCALE GENOMIC DNA]</scope>
    <source>
        <strain evidence="6 7">R-45371</strain>
    </source>
</reference>
<feature type="domain" description="PAS" evidence="2">
    <location>
        <begin position="137"/>
        <end position="185"/>
    </location>
</feature>